<name>F0S703_PSESL</name>
<dbReference type="OrthoDB" id="9763484at2"/>
<dbReference type="SMART" id="SM00331">
    <property type="entry name" value="PP2C_SIG"/>
    <property type="match status" value="1"/>
</dbReference>
<dbReference type="AlphaFoldDB" id="F0S703"/>
<protein>
    <submittedName>
        <fullName evidence="3">Protein serine/threonine phosphatase</fullName>
    </submittedName>
</protein>
<dbReference type="Gene3D" id="3.60.40.10">
    <property type="entry name" value="PPM-type phosphatase domain"/>
    <property type="match status" value="1"/>
</dbReference>
<dbReference type="KEGG" id="psn:Pedsa_2724"/>
<evidence type="ECO:0000313" key="4">
    <source>
        <dbReference type="Proteomes" id="UP000000310"/>
    </source>
</evidence>
<dbReference type="RefSeq" id="WP_013633751.1">
    <property type="nucleotide sequence ID" value="NC_015177.1"/>
</dbReference>
<dbReference type="GO" id="GO:0016791">
    <property type="term" value="F:phosphatase activity"/>
    <property type="evidence" value="ECO:0007669"/>
    <property type="project" value="TreeGrafter"/>
</dbReference>
<feature type="domain" description="PPM-type phosphatase" evidence="2">
    <location>
        <begin position="201"/>
        <end position="417"/>
    </location>
</feature>
<dbReference type="InterPro" id="IPR001932">
    <property type="entry name" value="PPM-type_phosphatase-like_dom"/>
</dbReference>
<accession>F0S703</accession>
<dbReference type="InterPro" id="IPR052016">
    <property type="entry name" value="Bact_Sigma-Reg"/>
</dbReference>
<proteinExistence type="predicted"/>
<organism evidence="3 4">
    <name type="scientific">Pseudopedobacter saltans (strain ATCC 51119 / DSM 12145 / JCM 21818 / CCUG 39354 / LMG 10337 / NBRC 100064 / NCIMB 13643)</name>
    <name type="common">Pedobacter saltans</name>
    <dbReference type="NCBI Taxonomy" id="762903"/>
    <lineage>
        <taxon>Bacteria</taxon>
        <taxon>Pseudomonadati</taxon>
        <taxon>Bacteroidota</taxon>
        <taxon>Sphingobacteriia</taxon>
        <taxon>Sphingobacteriales</taxon>
        <taxon>Sphingobacteriaceae</taxon>
        <taxon>Pseudopedobacter</taxon>
    </lineage>
</organism>
<dbReference type="STRING" id="762903.Pedsa_2724"/>
<dbReference type="Pfam" id="PF07228">
    <property type="entry name" value="SpoIIE"/>
    <property type="match status" value="1"/>
</dbReference>
<evidence type="ECO:0000256" key="1">
    <source>
        <dbReference type="ARBA" id="ARBA00022801"/>
    </source>
</evidence>
<dbReference type="EMBL" id="CP002545">
    <property type="protein sequence ID" value="ADY53266.1"/>
    <property type="molecule type" value="Genomic_DNA"/>
</dbReference>
<keyword evidence="4" id="KW-1185">Reference proteome</keyword>
<gene>
    <name evidence="3" type="ordered locus">Pedsa_2724</name>
</gene>
<reference evidence="3 4" key="1">
    <citation type="journal article" date="2011" name="Stand. Genomic Sci.">
        <title>Complete genome sequence of the gliding, heparinolytic Pedobacter saltans type strain (113).</title>
        <authorList>
            <person name="Liolios K."/>
            <person name="Sikorski J."/>
            <person name="Lu M."/>
            <person name="Nolan M."/>
            <person name="Lapidus A."/>
            <person name="Lucas S."/>
            <person name="Hammon N."/>
            <person name="Deshpande S."/>
            <person name="Cheng J.F."/>
            <person name="Tapia R."/>
            <person name="Han C."/>
            <person name="Goodwin L."/>
            <person name="Pitluck S."/>
            <person name="Huntemann M."/>
            <person name="Ivanova N."/>
            <person name="Pagani I."/>
            <person name="Mavromatis K."/>
            <person name="Ovchinikova G."/>
            <person name="Pati A."/>
            <person name="Chen A."/>
            <person name="Palaniappan K."/>
            <person name="Land M."/>
            <person name="Hauser L."/>
            <person name="Brambilla E.M."/>
            <person name="Kotsyurbenko O."/>
            <person name="Rohde M."/>
            <person name="Tindall B.J."/>
            <person name="Abt B."/>
            <person name="Goker M."/>
            <person name="Detter J.C."/>
            <person name="Woyke T."/>
            <person name="Bristow J."/>
            <person name="Eisen J.A."/>
            <person name="Markowitz V."/>
            <person name="Hugenholtz P."/>
            <person name="Klenk H.P."/>
            <person name="Kyrpides N.C."/>
        </authorList>
    </citation>
    <scope>NUCLEOTIDE SEQUENCE [LARGE SCALE GENOMIC DNA]</scope>
    <source>
        <strain evidence="4">ATCC 51119 / DSM 12145 / JCM 21818 / LMG 10337 / NBRC 100064 / NCIMB 13643</strain>
    </source>
</reference>
<dbReference type="InterPro" id="IPR036457">
    <property type="entry name" value="PPM-type-like_dom_sf"/>
</dbReference>
<evidence type="ECO:0000313" key="3">
    <source>
        <dbReference type="EMBL" id="ADY53266.1"/>
    </source>
</evidence>
<dbReference type="Proteomes" id="UP000000310">
    <property type="component" value="Chromosome"/>
</dbReference>
<dbReference type="HOGENOM" id="CLU_000445_43_6_10"/>
<evidence type="ECO:0000259" key="2">
    <source>
        <dbReference type="SMART" id="SM00331"/>
    </source>
</evidence>
<dbReference type="PANTHER" id="PTHR43156:SF2">
    <property type="entry name" value="STAGE II SPORULATION PROTEIN E"/>
    <property type="match status" value="1"/>
</dbReference>
<reference evidence="4" key="2">
    <citation type="submission" date="2011-02" db="EMBL/GenBank/DDBJ databases">
        <title>The complete genome of Pedobacter saltans DSM 12145.</title>
        <authorList>
            <consortium name="US DOE Joint Genome Institute (JGI-PGF)"/>
            <person name="Lucas S."/>
            <person name="Copeland A."/>
            <person name="Lapidus A."/>
            <person name="Bruce D."/>
            <person name="Goodwin L."/>
            <person name="Pitluck S."/>
            <person name="Kyrpides N."/>
            <person name="Mavromatis K."/>
            <person name="Pagani I."/>
            <person name="Ivanova N."/>
            <person name="Ovchinnikova G."/>
            <person name="Lu M."/>
            <person name="Detter J.C."/>
            <person name="Han C."/>
            <person name="Land M."/>
            <person name="Hauser L."/>
            <person name="Markowitz V."/>
            <person name="Cheng J.-F."/>
            <person name="Hugenholtz P."/>
            <person name="Woyke T."/>
            <person name="Wu D."/>
            <person name="Tindall B."/>
            <person name="Pomrenke H.G."/>
            <person name="Brambilla E."/>
            <person name="Klenk H.-P."/>
            <person name="Eisen J.A."/>
        </authorList>
    </citation>
    <scope>NUCLEOTIDE SEQUENCE [LARGE SCALE GENOMIC DNA]</scope>
    <source>
        <strain evidence="4">ATCC 51119 / DSM 12145 / JCM 21818 / LMG 10337 / NBRC 100064 / NCIMB 13643</strain>
    </source>
</reference>
<keyword evidence="1" id="KW-0378">Hydrolase</keyword>
<dbReference type="PANTHER" id="PTHR43156">
    <property type="entry name" value="STAGE II SPORULATION PROTEIN E-RELATED"/>
    <property type="match status" value="1"/>
</dbReference>
<sequence length="418" mass="47546">MDKYNNITEAEVEQVDLIELLLDRQAELNTLLEITQAINRHVSSLVLIDMLELILKNSLCIQNFLLIIKDDDGNYKLISSFGGEYLVDNYTPFVLDFANDKKIVDLKGHIHPLLKDFRYFIKIFHKESALAYVFVGDLMAKDRILVKNRINYIRTLINVVIVALENKKLFKERIQKERLQKELELAGKVQNMFIPKELPVNSIFDFHAVYLPHQSIGGDFYDLIKLNEDEFLWCIADVSGKGISAALLMSNFQASLRALAGTGMSLEELVIKLNTLVCKNTKGEKFITVFLGKFNNKTCKIEYINSGHAAPILIQNNEATLLRSGSVMIGVFEELPFVNVGNINVTPGAMVFNYTDGLVEFDGEEENVIEEEVLTSLILKNKELDLAIIHNELLSHVKKSHRSEEAMDDITMLSLRFR</sequence>
<dbReference type="eggNOG" id="COG2208">
    <property type="taxonomic scope" value="Bacteria"/>
</dbReference>